<dbReference type="RefSeq" id="WP_113055811.1">
    <property type="nucleotide sequence ID" value="NZ_CP175536.1"/>
</dbReference>
<dbReference type="Proteomes" id="UP000250642">
    <property type="component" value="Unassembled WGS sequence"/>
</dbReference>
<dbReference type="EMBL" id="QEVW01000023">
    <property type="protein sequence ID" value="RAW10784.1"/>
    <property type="molecule type" value="Genomic_DNA"/>
</dbReference>
<organism evidence="1 2">
    <name type="scientific">Paenibacillus taichungensis</name>
    <dbReference type="NCBI Taxonomy" id="484184"/>
    <lineage>
        <taxon>Bacteria</taxon>
        <taxon>Bacillati</taxon>
        <taxon>Bacillota</taxon>
        <taxon>Bacilli</taxon>
        <taxon>Bacillales</taxon>
        <taxon>Paenibacillaceae</taxon>
        <taxon>Paenibacillus</taxon>
    </lineage>
</organism>
<protein>
    <submittedName>
        <fullName evidence="1">Uncharacterized protein</fullName>
    </submittedName>
</protein>
<dbReference type="Pfam" id="PF19668">
    <property type="entry name" value="DUF6171"/>
    <property type="match status" value="1"/>
</dbReference>
<gene>
    <name evidence="1" type="ORF">DC345_26850</name>
</gene>
<reference evidence="1 2" key="1">
    <citation type="submission" date="2018-04" db="EMBL/GenBank/DDBJ databases">
        <title>Paenibacillus taichungensis Genome sequencing and assembly.</title>
        <authorList>
            <person name="Xu J."/>
            <person name="Rensing C."/>
            <person name="Mazhar H.S."/>
        </authorList>
    </citation>
    <scope>NUCLEOTIDE SEQUENCE [LARGE SCALE GENOMIC DNA]</scope>
    <source>
        <strain evidence="1 2">NC1</strain>
    </source>
</reference>
<evidence type="ECO:0000313" key="2">
    <source>
        <dbReference type="Proteomes" id="UP000250642"/>
    </source>
</evidence>
<proteinExistence type="predicted"/>
<name>A0A329QES0_9BACL</name>
<accession>A0A329QES0</accession>
<dbReference type="InterPro" id="IPR046169">
    <property type="entry name" value="DUF6171"/>
</dbReference>
<evidence type="ECO:0000313" key="1">
    <source>
        <dbReference type="EMBL" id="RAW10784.1"/>
    </source>
</evidence>
<comment type="caution">
    <text evidence="1">The sequence shown here is derived from an EMBL/GenBank/DDBJ whole genome shotgun (WGS) entry which is preliminary data.</text>
</comment>
<dbReference type="AlphaFoldDB" id="A0A329QES0"/>
<sequence length="97" mass="10931">MDSSVHSRSAGNREPCKGCNDQYDVKISESKMARLVELASRSRPAVEDAEYERRLSTCSDCPGLQYGTTCRYCGCLVQVRAKLVESTCPFPYEPRWT</sequence>